<keyword evidence="1" id="KW-1133">Transmembrane helix</keyword>
<reference evidence="3 4" key="1">
    <citation type="journal article" date="2015" name="Int. J. Syst. Evol. Microbiol.">
        <title>Youhaiella tibetensis gen. nov., sp. nov., isolated from subsurface sediment.</title>
        <authorList>
            <person name="Wang Y.X."/>
            <person name="Huang F.Q."/>
            <person name="Nogi Y."/>
            <person name="Pang S.J."/>
            <person name="Wang P.K."/>
            <person name="Lv J."/>
        </authorList>
    </citation>
    <scope>NUCLEOTIDE SEQUENCE [LARGE SCALE GENOMIC DNA]</scope>
    <source>
        <strain evidence="4">fig4</strain>
    </source>
</reference>
<keyword evidence="3" id="KW-0808">Transferase</keyword>
<dbReference type="GO" id="GO:0016747">
    <property type="term" value="F:acyltransferase activity, transferring groups other than amino-acyl groups"/>
    <property type="evidence" value="ECO:0007669"/>
    <property type="project" value="InterPro"/>
</dbReference>
<dbReference type="Pfam" id="PF01757">
    <property type="entry name" value="Acyl_transf_3"/>
    <property type="match status" value="1"/>
</dbReference>
<organism evidence="3 4">
    <name type="scientific">Paradevosia tibetensis</name>
    <dbReference type="NCBI Taxonomy" id="1447062"/>
    <lineage>
        <taxon>Bacteria</taxon>
        <taxon>Pseudomonadati</taxon>
        <taxon>Pseudomonadota</taxon>
        <taxon>Alphaproteobacteria</taxon>
        <taxon>Hyphomicrobiales</taxon>
        <taxon>Devosiaceae</taxon>
        <taxon>Paradevosia</taxon>
    </lineage>
</organism>
<feature type="transmembrane region" description="Helical" evidence="1">
    <location>
        <begin position="75"/>
        <end position="96"/>
    </location>
</feature>
<feature type="transmembrane region" description="Helical" evidence="1">
    <location>
        <begin position="116"/>
        <end position="136"/>
    </location>
</feature>
<keyword evidence="1" id="KW-0812">Transmembrane</keyword>
<evidence type="ECO:0000256" key="1">
    <source>
        <dbReference type="SAM" id="Phobius"/>
    </source>
</evidence>
<dbReference type="InterPro" id="IPR002656">
    <property type="entry name" value="Acyl_transf_3_dom"/>
</dbReference>
<evidence type="ECO:0000313" key="3">
    <source>
        <dbReference type="EMBL" id="QEE19709.1"/>
    </source>
</evidence>
<feature type="transmembrane region" description="Helical" evidence="1">
    <location>
        <begin position="177"/>
        <end position="210"/>
    </location>
</feature>
<dbReference type="KEGG" id="yti:FNA67_05760"/>
<feature type="transmembrane region" description="Helical" evidence="1">
    <location>
        <begin position="217"/>
        <end position="240"/>
    </location>
</feature>
<feature type="transmembrane region" description="Helical" evidence="1">
    <location>
        <begin position="327"/>
        <end position="351"/>
    </location>
</feature>
<accession>A0A5B9DM02</accession>
<dbReference type="OrthoDB" id="9767863at2"/>
<dbReference type="AlphaFoldDB" id="A0A5B9DM02"/>
<feature type="transmembrane region" description="Helical" evidence="1">
    <location>
        <begin position="305"/>
        <end position="321"/>
    </location>
</feature>
<dbReference type="GO" id="GO:0000271">
    <property type="term" value="P:polysaccharide biosynthetic process"/>
    <property type="evidence" value="ECO:0007669"/>
    <property type="project" value="TreeGrafter"/>
</dbReference>
<dbReference type="Proteomes" id="UP000321062">
    <property type="component" value="Chromosome"/>
</dbReference>
<dbReference type="EMBL" id="CP041690">
    <property type="protein sequence ID" value="QEE19709.1"/>
    <property type="molecule type" value="Genomic_DNA"/>
</dbReference>
<evidence type="ECO:0000313" key="4">
    <source>
        <dbReference type="Proteomes" id="UP000321062"/>
    </source>
</evidence>
<name>A0A5B9DM02_9HYPH</name>
<dbReference type="PANTHER" id="PTHR23028:SF131">
    <property type="entry name" value="BLR2367 PROTEIN"/>
    <property type="match status" value="1"/>
</dbReference>
<proteinExistence type="predicted"/>
<evidence type="ECO:0000259" key="2">
    <source>
        <dbReference type="Pfam" id="PF01757"/>
    </source>
</evidence>
<protein>
    <submittedName>
        <fullName evidence="3">Acyltransferase</fullName>
    </submittedName>
</protein>
<gene>
    <name evidence="3" type="ORF">FNA67_05760</name>
</gene>
<sequence>MPRARPAIISRLPSPGDPSASVTCPLPGSPPMREAPSRLEGIQALRALAALLVVLDHCLLKFTAAGHLPLWVEPFAYRSGSAGVALFFVISGFIMARTASHPRGRGAARRFIARRLLRIAPLYWLATLIYAARLAAGGEAVAPLDLLRSVLFVPYFDADQALRPVLGVGWTLNFEMYFYLVFAVSLLLPARLGLAAIAAFLVASATFGALAAAPDNALATLLTSPMLLYFLAGLALHALAAKRPLPALTARTATLLGLPAVAAMLIDSATIPFLAPALVLAAAWLRPGRVGAPVLALGDASYSTYLFHGFLLGPLATLMLASQTSPWATAAFLILAVSGSQLCGLAVHLAIERPMLRAVRTYLPPRTPLRTQVSARDQVV</sequence>
<feature type="transmembrane region" description="Helical" evidence="1">
    <location>
        <begin position="260"/>
        <end position="285"/>
    </location>
</feature>
<dbReference type="GO" id="GO:0016020">
    <property type="term" value="C:membrane"/>
    <property type="evidence" value="ECO:0007669"/>
    <property type="project" value="TreeGrafter"/>
</dbReference>
<dbReference type="InterPro" id="IPR050879">
    <property type="entry name" value="Acyltransferase_3"/>
</dbReference>
<keyword evidence="4" id="KW-1185">Reference proteome</keyword>
<feature type="transmembrane region" description="Helical" evidence="1">
    <location>
        <begin position="47"/>
        <end position="69"/>
    </location>
</feature>
<keyword evidence="3" id="KW-0012">Acyltransferase</keyword>
<keyword evidence="1" id="KW-0472">Membrane</keyword>
<feature type="domain" description="Acyltransferase 3" evidence="2">
    <location>
        <begin position="41"/>
        <end position="342"/>
    </location>
</feature>
<dbReference type="PANTHER" id="PTHR23028">
    <property type="entry name" value="ACETYLTRANSFERASE"/>
    <property type="match status" value="1"/>
</dbReference>